<evidence type="ECO:0000313" key="3">
    <source>
        <dbReference type="EMBL" id="CAH0714350.1"/>
    </source>
</evidence>
<reference evidence="3" key="1">
    <citation type="submission" date="2021-12" db="EMBL/GenBank/DDBJ databases">
        <authorList>
            <person name="Martin H S."/>
        </authorList>
    </citation>
    <scope>NUCLEOTIDE SEQUENCE</scope>
</reference>
<dbReference type="InterPro" id="IPR013783">
    <property type="entry name" value="Ig-like_fold"/>
</dbReference>
<gene>
    <name evidence="3" type="ORF">BINO364_LOCUS1411</name>
</gene>
<sequence>MWGTLLLLYFVAGSYQISISEFSVPQSIEFGENATLKCLYELSPEENDKALFVKWWWTPINGTSDIRHQLYQRIAGHSPEVIRKDIIINENDGISLENVTAEDSGIYECEVSNIDEVRKHGELIVYKLGEGPELNITLNVTADGPDEDSEEDVSVLVTCTASDVAPEPNLIITVNGNEVETEKMIEPSSENTYGILETAILTKQNADGADIVCQLVIEPVNVTHPHVGAQTFYFNPTAQTTTEDAEDLSTTEASSDPLQYTSDASFVPSSCALLVIATFLVRLAVN</sequence>
<dbReference type="PANTHER" id="PTHR21261">
    <property type="entry name" value="BEAT PROTEIN"/>
    <property type="match status" value="1"/>
</dbReference>
<dbReference type="EMBL" id="OV170221">
    <property type="protein sequence ID" value="CAH0714350.1"/>
    <property type="molecule type" value="Genomic_DNA"/>
</dbReference>
<protein>
    <recommendedName>
        <fullName evidence="2">Ig-like domain-containing protein</fullName>
    </recommendedName>
</protein>
<dbReference type="Gene3D" id="2.60.40.10">
    <property type="entry name" value="Immunoglobulins"/>
    <property type="match status" value="1"/>
</dbReference>
<feature type="signal peptide" evidence="1">
    <location>
        <begin position="1"/>
        <end position="16"/>
    </location>
</feature>
<organism evidence="3 4">
    <name type="scientific">Brenthis ino</name>
    <name type="common">lesser marbled fritillary</name>
    <dbReference type="NCBI Taxonomy" id="405034"/>
    <lineage>
        <taxon>Eukaryota</taxon>
        <taxon>Metazoa</taxon>
        <taxon>Ecdysozoa</taxon>
        <taxon>Arthropoda</taxon>
        <taxon>Hexapoda</taxon>
        <taxon>Insecta</taxon>
        <taxon>Pterygota</taxon>
        <taxon>Neoptera</taxon>
        <taxon>Endopterygota</taxon>
        <taxon>Lepidoptera</taxon>
        <taxon>Glossata</taxon>
        <taxon>Ditrysia</taxon>
        <taxon>Papilionoidea</taxon>
        <taxon>Nymphalidae</taxon>
        <taxon>Heliconiinae</taxon>
        <taxon>Argynnini</taxon>
        <taxon>Brenthis</taxon>
    </lineage>
</organism>
<evidence type="ECO:0000259" key="2">
    <source>
        <dbReference type="PROSITE" id="PS50835"/>
    </source>
</evidence>
<feature type="non-terminal residue" evidence="3">
    <location>
        <position position="286"/>
    </location>
</feature>
<keyword evidence="1" id="KW-0732">Signal</keyword>
<proteinExistence type="predicted"/>
<name>A0A8J9UTA9_9NEOP</name>
<dbReference type="PROSITE" id="PS50835">
    <property type="entry name" value="IG_LIKE"/>
    <property type="match status" value="1"/>
</dbReference>
<dbReference type="InterPro" id="IPR013106">
    <property type="entry name" value="Ig_V-set"/>
</dbReference>
<dbReference type="OrthoDB" id="7225082at2759"/>
<evidence type="ECO:0000256" key="1">
    <source>
        <dbReference type="SAM" id="SignalP"/>
    </source>
</evidence>
<evidence type="ECO:0000313" key="4">
    <source>
        <dbReference type="Proteomes" id="UP000838878"/>
    </source>
</evidence>
<dbReference type="InterPro" id="IPR036179">
    <property type="entry name" value="Ig-like_dom_sf"/>
</dbReference>
<dbReference type="SMART" id="SM00409">
    <property type="entry name" value="IG"/>
    <property type="match status" value="1"/>
</dbReference>
<feature type="chain" id="PRO_5035438273" description="Ig-like domain-containing protein" evidence="1">
    <location>
        <begin position="17"/>
        <end position="286"/>
    </location>
</feature>
<dbReference type="InterPro" id="IPR007110">
    <property type="entry name" value="Ig-like_dom"/>
</dbReference>
<dbReference type="Pfam" id="PF07686">
    <property type="entry name" value="V-set"/>
    <property type="match status" value="1"/>
</dbReference>
<feature type="domain" description="Ig-like" evidence="2">
    <location>
        <begin position="17"/>
        <end position="113"/>
    </location>
</feature>
<accession>A0A8J9UTA9</accession>
<keyword evidence="4" id="KW-1185">Reference proteome</keyword>
<dbReference type="InterPro" id="IPR003599">
    <property type="entry name" value="Ig_sub"/>
</dbReference>
<dbReference type="AlphaFoldDB" id="A0A8J9UTA9"/>
<dbReference type="SUPFAM" id="SSF48726">
    <property type="entry name" value="Immunoglobulin"/>
    <property type="match status" value="2"/>
</dbReference>
<dbReference type="Proteomes" id="UP000838878">
    <property type="component" value="Chromosome 1"/>
</dbReference>